<gene>
    <name evidence="6" type="ORF">GOP47_0001892</name>
</gene>
<keyword evidence="3" id="KW-0479">Metal-binding</keyword>
<dbReference type="Pfam" id="PF00294">
    <property type="entry name" value="PfkB"/>
    <property type="match status" value="2"/>
</dbReference>
<comment type="caution">
    <text evidence="6">The sequence shown here is derived from an EMBL/GenBank/DDBJ whole genome shotgun (WGS) entry which is preliminary data.</text>
</comment>
<dbReference type="Proteomes" id="UP000886520">
    <property type="component" value="Chromosome 2"/>
</dbReference>
<dbReference type="GO" id="GO:0016301">
    <property type="term" value="F:kinase activity"/>
    <property type="evidence" value="ECO:0007669"/>
    <property type="project" value="UniProtKB-KW"/>
</dbReference>
<dbReference type="PANTHER" id="PTHR42909">
    <property type="entry name" value="ZGC:136858"/>
    <property type="match status" value="1"/>
</dbReference>
<dbReference type="EMBL" id="JABFUD020000003">
    <property type="protein sequence ID" value="KAI5082149.1"/>
    <property type="molecule type" value="Genomic_DNA"/>
</dbReference>
<evidence type="ECO:0000256" key="1">
    <source>
        <dbReference type="ARBA" id="ARBA00010688"/>
    </source>
</evidence>
<dbReference type="Gene3D" id="3.40.1190.20">
    <property type="match status" value="1"/>
</dbReference>
<evidence type="ECO:0000256" key="2">
    <source>
        <dbReference type="ARBA" id="ARBA00022679"/>
    </source>
</evidence>
<accession>A0A9D4ZNP5</accession>
<feature type="domain" description="Carbohydrate kinase PfkB" evidence="5">
    <location>
        <begin position="37"/>
        <end position="291"/>
    </location>
</feature>
<evidence type="ECO:0000259" key="5">
    <source>
        <dbReference type="Pfam" id="PF00294"/>
    </source>
</evidence>
<comment type="similarity">
    <text evidence="1">Belongs to the carbohydrate kinase PfkB family.</text>
</comment>
<evidence type="ECO:0000313" key="7">
    <source>
        <dbReference type="Proteomes" id="UP000886520"/>
    </source>
</evidence>
<dbReference type="InterPro" id="IPR002173">
    <property type="entry name" value="Carboh/pur_kinase_PfkB_CS"/>
</dbReference>
<dbReference type="OrthoDB" id="198885at2759"/>
<name>A0A9D4ZNP5_ADICA</name>
<dbReference type="PANTHER" id="PTHR42909:SF1">
    <property type="entry name" value="CARBOHYDRATE KINASE PFKB DOMAIN-CONTAINING PROTEIN"/>
    <property type="match status" value="1"/>
</dbReference>
<keyword evidence="7" id="KW-1185">Reference proteome</keyword>
<dbReference type="InterPro" id="IPR029056">
    <property type="entry name" value="Ribokinase-like"/>
</dbReference>
<dbReference type="GO" id="GO:0004730">
    <property type="term" value="F:pseudouridylate synthase activity"/>
    <property type="evidence" value="ECO:0007669"/>
    <property type="project" value="TreeGrafter"/>
</dbReference>
<dbReference type="GO" id="GO:0016798">
    <property type="term" value="F:hydrolase activity, acting on glycosyl bonds"/>
    <property type="evidence" value="ECO:0007669"/>
    <property type="project" value="TreeGrafter"/>
</dbReference>
<dbReference type="InterPro" id="IPR002139">
    <property type="entry name" value="Ribo/fructo_kinase"/>
</dbReference>
<evidence type="ECO:0000256" key="4">
    <source>
        <dbReference type="ARBA" id="ARBA00022777"/>
    </source>
</evidence>
<evidence type="ECO:0000313" key="6">
    <source>
        <dbReference type="EMBL" id="KAI5082149.1"/>
    </source>
</evidence>
<evidence type="ECO:0000256" key="3">
    <source>
        <dbReference type="ARBA" id="ARBA00022723"/>
    </source>
</evidence>
<feature type="domain" description="Carbohydrate kinase PfkB" evidence="5">
    <location>
        <begin position="315"/>
        <end position="368"/>
    </location>
</feature>
<organism evidence="6 7">
    <name type="scientific">Adiantum capillus-veneris</name>
    <name type="common">Maidenhair fern</name>
    <dbReference type="NCBI Taxonomy" id="13818"/>
    <lineage>
        <taxon>Eukaryota</taxon>
        <taxon>Viridiplantae</taxon>
        <taxon>Streptophyta</taxon>
        <taxon>Embryophyta</taxon>
        <taxon>Tracheophyta</taxon>
        <taxon>Polypodiopsida</taxon>
        <taxon>Polypodiidae</taxon>
        <taxon>Polypodiales</taxon>
        <taxon>Pteridineae</taxon>
        <taxon>Pteridaceae</taxon>
        <taxon>Vittarioideae</taxon>
        <taxon>Adiantum</taxon>
    </lineage>
</organism>
<dbReference type="PRINTS" id="PR00990">
    <property type="entry name" value="RIBOKINASE"/>
</dbReference>
<reference evidence="6" key="1">
    <citation type="submission" date="2021-01" db="EMBL/GenBank/DDBJ databases">
        <title>Adiantum capillus-veneris genome.</title>
        <authorList>
            <person name="Fang Y."/>
            <person name="Liao Q."/>
        </authorList>
    </citation>
    <scope>NUCLEOTIDE SEQUENCE</scope>
    <source>
        <strain evidence="6">H3</strain>
        <tissue evidence="6">Leaf</tissue>
    </source>
</reference>
<dbReference type="SUPFAM" id="SSF53613">
    <property type="entry name" value="Ribokinase-like"/>
    <property type="match status" value="1"/>
</dbReference>
<dbReference type="GO" id="GO:0005737">
    <property type="term" value="C:cytoplasm"/>
    <property type="evidence" value="ECO:0007669"/>
    <property type="project" value="TreeGrafter"/>
</dbReference>
<protein>
    <recommendedName>
        <fullName evidence="5">Carbohydrate kinase PfkB domain-containing protein</fullName>
    </recommendedName>
</protein>
<keyword evidence="4" id="KW-0418">Kinase</keyword>
<dbReference type="AlphaFoldDB" id="A0A9D4ZNP5"/>
<dbReference type="PROSITE" id="PS00583">
    <property type="entry name" value="PFKB_KINASES_1"/>
    <property type="match status" value="1"/>
</dbReference>
<dbReference type="GO" id="GO:0046872">
    <property type="term" value="F:metal ion binding"/>
    <property type="evidence" value="ECO:0007669"/>
    <property type="project" value="UniProtKB-KW"/>
</dbReference>
<dbReference type="InterPro" id="IPR011611">
    <property type="entry name" value="PfkB_dom"/>
</dbReference>
<proteinExistence type="inferred from homology"/>
<dbReference type="CDD" id="cd01941">
    <property type="entry name" value="YeiC_kinase_like"/>
    <property type="match status" value="1"/>
</dbReference>
<sequence>MENSHGRRLDALLGHLSPAPRLQFNQCSTLPPGDDPVVVGAMVLDIHAHPSANELRPGTTTPGRVQYVKGGVGRNVAECISKLGLAPFFISVVGQDMAGDLLLSHWQSLGLKTDGICRISEASTPAVSAIFDKKGELAGAVADTLSFENHLTPKWIGQFRNQIRCASLVMLDANLSEAALQAACELAREAGVPIWFEPVSVSKSVRHSTISSHLTFVSPNEAELVAMATREDYKPPENVVELLNSSKDLQSVLSLLQLPIVRLLERGIKFVVLTLGGLGVILCSKNCSATVDNVRVAELIRNQDRHLMSSGICYMHFPALPAASVVSLSGAGDCFVGGALAALCTHQSLHASMAFGIAVARRAIQSEQNVPSNLSEVPLKADVQTVLVSAKHQHSD</sequence>
<keyword evidence="2" id="KW-0808">Transferase</keyword>